<keyword evidence="2" id="KW-1185">Reference proteome</keyword>
<dbReference type="AlphaFoldDB" id="A0A285X7H2"/>
<gene>
    <name evidence="1" type="ORF">SAMN06296241_2872</name>
</gene>
<evidence type="ECO:0000313" key="1">
    <source>
        <dbReference type="EMBL" id="SOC81297.1"/>
    </source>
</evidence>
<protein>
    <submittedName>
        <fullName evidence="1">Uncharacterized protein</fullName>
    </submittedName>
</protein>
<dbReference type="EMBL" id="OCMF01000004">
    <property type="protein sequence ID" value="SOC81297.1"/>
    <property type="molecule type" value="Genomic_DNA"/>
</dbReference>
<evidence type="ECO:0000313" key="2">
    <source>
        <dbReference type="Proteomes" id="UP000219193"/>
    </source>
</evidence>
<reference evidence="2" key="1">
    <citation type="submission" date="2017-09" db="EMBL/GenBank/DDBJ databases">
        <authorList>
            <person name="Varghese N."/>
            <person name="Submissions S."/>
        </authorList>
    </citation>
    <scope>NUCLEOTIDE SEQUENCE [LARGE SCALE GENOMIC DNA]</scope>
    <source>
        <strain evidence="2">CGMCC 1.12641</strain>
    </source>
</reference>
<organism evidence="1 2">
    <name type="scientific">Salinimicrobium sediminis</name>
    <dbReference type="NCBI Taxonomy" id="1343891"/>
    <lineage>
        <taxon>Bacteria</taxon>
        <taxon>Pseudomonadati</taxon>
        <taxon>Bacteroidota</taxon>
        <taxon>Flavobacteriia</taxon>
        <taxon>Flavobacteriales</taxon>
        <taxon>Flavobacteriaceae</taxon>
        <taxon>Salinimicrobium</taxon>
    </lineage>
</organism>
<dbReference type="Proteomes" id="UP000219193">
    <property type="component" value="Unassembled WGS sequence"/>
</dbReference>
<accession>A0A285X7H2</accession>
<name>A0A285X7H2_9FLAO</name>
<sequence length="80" mass="9304">MGNFSTPFPGYTHKTPTFGAMMEQAVPLNILFQPNLFSIKNFIFFWRDIFTVARHALRMGWISKDQLDTIKKSCEEDAEE</sequence>
<dbReference type="RefSeq" id="WP_143544553.1">
    <property type="nucleotide sequence ID" value="NZ_OCMF01000004.1"/>
</dbReference>
<proteinExistence type="predicted"/>